<comment type="similarity">
    <text evidence="1">Belongs to the universal stress protein A family.</text>
</comment>
<comment type="caution">
    <text evidence="3">The sequence shown here is derived from an EMBL/GenBank/DDBJ whole genome shotgun (WGS) entry which is preliminary data.</text>
</comment>
<dbReference type="OrthoDB" id="3404132at2"/>
<feature type="domain" description="UspA" evidence="2">
    <location>
        <begin position="163"/>
        <end position="289"/>
    </location>
</feature>
<reference evidence="3 4" key="1">
    <citation type="submission" date="2019-02" db="EMBL/GenBank/DDBJ databases">
        <title>Draft genome sequence of Amycolatopsis sp. 8-3EHSu isolated from roots of Suaeda maritima.</title>
        <authorList>
            <person name="Duangmal K."/>
            <person name="Chantavorakit T."/>
        </authorList>
    </citation>
    <scope>NUCLEOTIDE SEQUENCE [LARGE SCALE GENOMIC DNA]</scope>
    <source>
        <strain evidence="3 4">8-3EHSu</strain>
    </source>
</reference>
<dbReference type="PANTHER" id="PTHR46268">
    <property type="entry name" value="STRESS RESPONSE PROTEIN NHAX"/>
    <property type="match status" value="1"/>
</dbReference>
<evidence type="ECO:0000256" key="1">
    <source>
        <dbReference type="ARBA" id="ARBA00008791"/>
    </source>
</evidence>
<evidence type="ECO:0000313" key="4">
    <source>
        <dbReference type="Proteomes" id="UP000292003"/>
    </source>
</evidence>
<dbReference type="PRINTS" id="PR01438">
    <property type="entry name" value="UNVRSLSTRESS"/>
</dbReference>
<gene>
    <name evidence="3" type="ORF">EWH70_06530</name>
</gene>
<keyword evidence="4" id="KW-1185">Reference proteome</keyword>
<sequence>MVMTLRSGGPAMSTAVENTTGALVVGYAGSRQSRWAVEWTAAEAYLRRRALVVLSTVDPADPSDLEGIRVAAQADVRAVVGEVRDAYPGVTAHGLVSTGAPAPALSALADQVTAVFVAVGTSGAGAVTPALTGSTAAGLVRQGRWPTIVVRGERPLQHLHGGHVVVGLDGSPASEHAAEFAFHFAGLHDCPVHLVHSTSAEHSGPTPDGVTVDELVGCQIADWNLRCPDVRLYVERASGSLARSLLRRTAGAALLVVGEHGHGAGRRKPQGSLSHQVLRHAPCPVAIVREPVHAVLTG</sequence>
<protein>
    <submittedName>
        <fullName evidence="3">Universal stress protein</fullName>
    </submittedName>
</protein>
<feature type="domain" description="UspA" evidence="2">
    <location>
        <begin position="23"/>
        <end position="151"/>
    </location>
</feature>
<dbReference type="Gene3D" id="3.40.50.620">
    <property type="entry name" value="HUPs"/>
    <property type="match status" value="2"/>
</dbReference>
<organism evidence="3 4">
    <name type="scientific">Amycolatopsis suaedae</name>
    <dbReference type="NCBI Taxonomy" id="2510978"/>
    <lineage>
        <taxon>Bacteria</taxon>
        <taxon>Bacillati</taxon>
        <taxon>Actinomycetota</taxon>
        <taxon>Actinomycetes</taxon>
        <taxon>Pseudonocardiales</taxon>
        <taxon>Pseudonocardiaceae</taxon>
        <taxon>Amycolatopsis</taxon>
    </lineage>
</organism>
<evidence type="ECO:0000313" key="3">
    <source>
        <dbReference type="EMBL" id="RZQ64562.1"/>
    </source>
</evidence>
<dbReference type="PANTHER" id="PTHR46268:SF6">
    <property type="entry name" value="UNIVERSAL STRESS PROTEIN UP12"/>
    <property type="match status" value="1"/>
</dbReference>
<dbReference type="InterPro" id="IPR014729">
    <property type="entry name" value="Rossmann-like_a/b/a_fold"/>
</dbReference>
<proteinExistence type="inferred from homology"/>
<dbReference type="AlphaFoldDB" id="A0A4Q7JC19"/>
<dbReference type="Pfam" id="PF00582">
    <property type="entry name" value="Usp"/>
    <property type="match status" value="2"/>
</dbReference>
<name>A0A4Q7JC19_9PSEU</name>
<evidence type="ECO:0000259" key="2">
    <source>
        <dbReference type="Pfam" id="PF00582"/>
    </source>
</evidence>
<dbReference type="Proteomes" id="UP000292003">
    <property type="component" value="Unassembled WGS sequence"/>
</dbReference>
<dbReference type="InterPro" id="IPR006016">
    <property type="entry name" value="UspA"/>
</dbReference>
<dbReference type="InterPro" id="IPR006015">
    <property type="entry name" value="Universal_stress_UspA"/>
</dbReference>
<accession>A0A4Q7JC19</accession>
<dbReference type="SUPFAM" id="SSF52402">
    <property type="entry name" value="Adenine nucleotide alpha hydrolases-like"/>
    <property type="match status" value="2"/>
</dbReference>
<dbReference type="EMBL" id="SFCC01000003">
    <property type="protein sequence ID" value="RZQ64562.1"/>
    <property type="molecule type" value="Genomic_DNA"/>
</dbReference>